<dbReference type="InterPro" id="IPR011006">
    <property type="entry name" value="CheY-like_superfamily"/>
</dbReference>
<dbReference type="Gene3D" id="3.40.50.2300">
    <property type="match status" value="1"/>
</dbReference>
<name>A0A518N4D8_9GAMM</name>
<sequence length="154" mass="17031">MNTRPILLVEDNPDDVELTRIALAEAKIANPLHVVGNGAEALDYLFRRGAHAGQEDGGQPSLVLLDLNMPRMDGREVLQAIRAESRTRSLPVVVMTTSAEPFDVDACYSLGANSYIRKPVDFGQFMWAVKQVGLYWLVLNHPREDQPLVPPAPL</sequence>
<evidence type="ECO:0000313" key="4">
    <source>
        <dbReference type="Proteomes" id="UP000316584"/>
    </source>
</evidence>
<dbReference type="GO" id="GO:0000160">
    <property type="term" value="P:phosphorelay signal transduction system"/>
    <property type="evidence" value="ECO:0007669"/>
    <property type="project" value="InterPro"/>
</dbReference>
<dbReference type="RefSeq" id="WP_144891756.1">
    <property type="nucleotide sequence ID" value="NZ_CP042218.1"/>
</dbReference>
<dbReference type="KEGG" id="lug:FPZ22_07375"/>
<dbReference type="SUPFAM" id="SSF52172">
    <property type="entry name" value="CheY-like"/>
    <property type="match status" value="1"/>
</dbReference>
<dbReference type="PANTHER" id="PTHR44520">
    <property type="entry name" value="RESPONSE REGULATOR RCP1-RELATED"/>
    <property type="match status" value="1"/>
</dbReference>
<dbReference type="CDD" id="cd17557">
    <property type="entry name" value="REC_Rcp-like"/>
    <property type="match status" value="1"/>
</dbReference>
<feature type="domain" description="Response regulatory" evidence="2">
    <location>
        <begin position="5"/>
        <end position="133"/>
    </location>
</feature>
<dbReference type="Pfam" id="PF00072">
    <property type="entry name" value="Response_reg"/>
    <property type="match status" value="1"/>
</dbReference>
<accession>A0A518N4D8</accession>
<reference evidence="3 4" key="1">
    <citation type="submission" date="2019-07" db="EMBL/GenBank/DDBJ databases">
        <title>Full genome sequence of Luteimonas sp. Gr-4.</title>
        <authorList>
            <person name="Im W.-T."/>
        </authorList>
    </citation>
    <scope>NUCLEOTIDE SEQUENCE [LARGE SCALE GENOMIC DNA]</scope>
    <source>
        <strain evidence="3 4">Gr-4</strain>
    </source>
</reference>
<dbReference type="EMBL" id="CP042218">
    <property type="protein sequence ID" value="QDW66737.1"/>
    <property type="molecule type" value="Genomic_DNA"/>
</dbReference>
<dbReference type="AlphaFoldDB" id="A0A518N4D8"/>
<dbReference type="PANTHER" id="PTHR44520:SF1">
    <property type="entry name" value="TWO-COMPONENT SYSTEM REGULATORY PROTEIN"/>
    <property type="match status" value="1"/>
</dbReference>
<dbReference type="PROSITE" id="PS50110">
    <property type="entry name" value="RESPONSE_REGULATORY"/>
    <property type="match status" value="1"/>
</dbReference>
<organism evidence="3 4">
    <name type="scientific">Luteimonas granuli</name>
    <dbReference type="NCBI Taxonomy" id="1176533"/>
    <lineage>
        <taxon>Bacteria</taxon>
        <taxon>Pseudomonadati</taxon>
        <taxon>Pseudomonadota</taxon>
        <taxon>Gammaproteobacteria</taxon>
        <taxon>Lysobacterales</taxon>
        <taxon>Lysobacteraceae</taxon>
        <taxon>Luteimonas</taxon>
    </lineage>
</organism>
<evidence type="ECO:0000256" key="1">
    <source>
        <dbReference type="PROSITE-ProRule" id="PRU00169"/>
    </source>
</evidence>
<keyword evidence="1" id="KW-0597">Phosphoprotein</keyword>
<dbReference type="OrthoDB" id="9793549at2"/>
<gene>
    <name evidence="3" type="ORF">FPZ22_07375</name>
</gene>
<dbReference type="InterPro" id="IPR052893">
    <property type="entry name" value="TCS_response_regulator"/>
</dbReference>
<keyword evidence="4" id="KW-1185">Reference proteome</keyword>
<proteinExistence type="predicted"/>
<evidence type="ECO:0000313" key="3">
    <source>
        <dbReference type="EMBL" id="QDW66737.1"/>
    </source>
</evidence>
<evidence type="ECO:0000259" key="2">
    <source>
        <dbReference type="PROSITE" id="PS50110"/>
    </source>
</evidence>
<feature type="modified residue" description="4-aspartylphosphate" evidence="1">
    <location>
        <position position="66"/>
    </location>
</feature>
<protein>
    <submittedName>
        <fullName evidence="3">Response regulator</fullName>
    </submittedName>
</protein>
<dbReference type="SMART" id="SM00448">
    <property type="entry name" value="REC"/>
    <property type="match status" value="1"/>
</dbReference>
<dbReference type="Proteomes" id="UP000316584">
    <property type="component" value="Chromosome"/>
</dbReference>
<dbReference type="InterPro" id="IPR001789">
    <property type="entry name" value="Sig_transdc_resp-reg_receiver"/>
</dbReference>